<sequence>MSGYYGHLPNVGMPQPYMGPNPYVARSAPLPPAGFGPPPHIPEPIGPKVLKALKKAGRWSVYLAPAIFIAGTAIVNEPGMAQAASNWKHGIAGRLDDGIKQLLPQLVATSRTNWIAMDQQEFERVIWLFHREIGVLRGIFGDIGGMLDEVAAGYRSYWLKLASLAVTTATLLVFAKRMQALPQTRFWGMLLEKFVTTAANGTVAVLTLTLGSALKAAGDVMSTMLKKDHQFGYIMPDGDAKVDFKQATIDSGEYPSYQQPPAPGRLPKDYRDFDWIAPKVDGPKP</sequence>
<dbReference type="Proteomes" id="UP000534286">
    <property type="component" value="Unassembled WGS sequence"/>
</dbReference>
<dbReference type="RefSeq" id="WP_184753559.1">
    <property type="nucleotide sequence ID" value="NZ_BAABEK010000047.1"/>
</dbReference>
<evidence type="ECO:0000313" key="1">
    <source>
        <dbReference type="EMBL" id="MBB4937141.1"/>
    </source>
</evidence>
<protein>
    <submittedName>
        <fullName evidence="1">Uncharacterized protein</fullName>
    </submittedName>
</protein>
<reference evidence="1 2" key="1">
    <citation type="submission" date="2020-08" db="EMBL/GenBank/DDBJ databases">
        <title>Sequencing the genomes of 1000 actinobacteria strains.</title>
        <authorList>
            <person name="Klenk H.-P."/>
        </authorList>
    </citation>
    <scope>NUCLEOTIDE SEQUENCE [LARGE SCALE GENOMIC DNA]</scope>
    <source>
        <strain evidence="1 2">DSM 43023</strain>
    </source>
</reference>
<accession>A0A7W7W7U8</accession>
<comment type="caution">
    <text evidence="1">The sequence shown here is derived from an EMBL/GenBank/DDBJ whole genome shotgun (WGS) entry which is preliminary data.</text>
</comment>
<proteinExistence type="predicted"/>
<keyword evidence="2" id="KW-1185">Reference proteome</keyword>
<dbReference type="AlphaFoldDB" id="A0A7W7W7U8"/>
<dbReference type="EMBL" id="JACHJU010000001">
    <property type="protein sequence ID" value="MBB4937141.1"/>
    <property type="molecule type" value="Genomic_DNA"/>
</dbReference>
<organism evidence="1 2">
    <name type="scientific">Streptosporangium album</name>
    <dbReference type="NCBI Taxonomy" id="47479"/>
    <lineage>
        <taxon>Bacteria</taxon>
        <taxon>Bacillati</taxon>
        <taxon>Actinomycetota</taxon>
        <taxon>Actinomycetes</taxon>
        <taxon>Streptosporangiales</taxon>
        <taxon>Streptosporangiaceae</taxon>
        <taxon>Streptosporangium</taxon>
    </lineage>
</organism>
<evidence type="ECO:0000313" key="2">
    <source>
        <dbReference type="Proteomes" id="UP000534286"/>
    </source>
</evidence>
<gene>
    <name evidence="1" type="ORF">FHR32_001446</name>
</gene>
<name>A0A7W7W7U8_9ACTN</name>